<evidence type="ECO:0000259" key="7">
    <source>
        <dbReference type="PROSITE" id="PS51469"/>
    </source>
</evidence>
<evidence type="ECO:0000256" key="6">
    <source>
        <dbReference type="SAM" id="MobiDB-lite"/>
    </source>
</evidence>
<dbReference type="Pfam" id="PF07738">
    <property type="entry name" value="Sad1_UNC"/>
    <property type="match status" value="1"/>
</dbReference>
<dbReference type="GeneID" id="102386054"/>
<dbReference type="STRING" id="38654.A0A3Q0FHV8"/>
<dbReference type="KEGG" id="asn:102386054"/>
<comment type="subcellular location">
    <subcellularLocation>
        <location evidence="5">Nucleus inner membrane</location>
        <topology evidence="5">Single-pass type II membrane protein</topology>
    </subcellularLocation>
</comment>
<dbReference type="PROSITE" id="PS51469">
    <property type="entry name" value="SUN"/>
    <property type="match status" value="1"/>
</dbReference>
<name>A0A3Q0FHV8_ALLSI</name>
<dbReference type="InterPro" id="IPR012919">
    <property type="entry name" value="SUN_dom"/>
</dbReference>
<proteinExistence type="predicted"/>
<evidence type="ECO:0000256" key="1">
    <source>
        <dbReference type="ARBA" id="ARBA00022692"/>
    </source>
</evidence>
<evidence type="ECO:0000256" key="2">
    <source>
        <dbReference type="ARBA" id="ARBA00022989"/>
    </source>
</evidence>
<evidence type="ECO:0000256" key="4">
    <source>
        <dbReference type="ARBA" id="ARBA00023136"/>
    </source>
</evidence>
<evidence type="ECO:0000256" key="3">
    <source>
        <dbReference type="ARBA" id="ARBA00023054"/>
    </source>
</evidence>
<dbReference type="Gene3D" id="2.60.120.260">
    <property type="entry name" value="Galactose-binding domain-like"/>
    <property type="match status" value="1"/>
</dbReference>
<dbReference type="FunFam" id="2.60.120.260:FF:000009">
    <property type="entry name" value="SUN domain-containing protein 1 isoform X1"/>
    <property type="match status" value="1"/>
</dbReference>
<feature type="region of interest" description="Disordered" evidence="6">
    <location>
        <begin position="34"/>
        <end position="65"/>
    </location>
</feature>
<keyword evidence="1" id="KW-0812">Transmembrane</keyword>
<dbReference type="PANTHER" id="PTHR12911">
    <property type="entry name" value="SAD1/UNC-84-LIKE PROTEIN-RELATED"/>
    <property type="match status" value="1"/>
</dbReference>
<feature type="domain" description="SUN" evidence="7">
    <location>
        <begin position="165"/>
        <end position="338"/>
    </location>
</feature>
<dbReference type="GO" id="GO:0043495">
    <property type="term" value="F:protein-membrane adaptor activity"/>
    <property type="evidence" value="ECO:0007669"/>
    <property type="project" value="TreeGrafter"/>
</dbReference>
<feature type="compositionally biased region" description="Polar residues" evidence="6">
    <location>
        <begin position="37"/>
        <end position="54"/>
    </location>
</feature>
<keyword evidence="4" id="KW-0472">Membrane</keyword>
<evidence type="ECO:0000313" key="8">
    <source>
        <dbReference type="Proteomes" id="UP000189705"/>
    </source>
</evidence>
<gene>
    <name evidence="9" type="primary">LOC102386054</name>
</gene>
<keyword evidence="8" id="KW-1185">Reference proteome</keyword>
<dbReference type="PANTHER" id="PTHR12911:SF24">
    <property type="entry name" value="SUN DOMAIN-CONTAINING PROTEIN 3"/>
    <property type="match status" value="1"/>
</dbReference>
<dbReference type="InterPro" id="IPR045119">
    <property type="entry name" value="SUN1-5"/>
</dbReference>
<keyword evidence="3" id="KW-0175">Coiled coil</keyword>
<dbReference type="GO" id="GO:0005637">
    <property type="term" value="C:nuclear inner membrane"/>
    <property type="evidence" value="ECO:0007669"/>
    <property type="project" value="UniProtKB-SubCell"/>
</dbReference>
<dbReference type="InParanoid" id="A0A3Q0FHV8"/>
<keyword evidence="2" id="KW-1133">Transmembrane helix</keyword>
<evidence type="ECO:0000313" key="9">
    <source>
        <dbReference type="RefSeq" id="XP_025046849.1"/>
    </source>
</evidence>
<dbReference type="RefSeq" id="XP_025046849.1">
    <property type="nucleotide sequence ID" value="XM_025191064.1"/>
</dbReference>
<organism evidence="8 9">
    <name type="scientific">Alligator sinensis</name>
    <name type="common">Chinese alligator</name>
    <dbReference type="NCBI Taxonomy" id="38654"/>
    <lineage>
        <taxon>Eukaryota</taxon>
        <taxon>Metazoa</taxon>
        <taxon>Chordata</taxon>
        <taxon>Craniata</taxon>
        <taxon>Vertebrata</taxon>
        <taxon>Euteleostomi</taxon>
        <taxon>Archelosauria</taxon>
        <taxon>Archosauria</taxon>
        <taxon>Crocodylia</taxon>
        <taxon>Alligatoridae</taxon>
        <taxon>Alligatorinae</taxon>
        <taxon>Alligator</taxon>
    </lineage>
</organism>
<protein>
    <submittedName>
        <fullName evidence="9">SUN domain-containing protein 2-like</fullName>
    </submittedName>
</protein>
<accession>A0A3Q0FHV8</accession>
<evidence type="ECO:0000256" key="5">
    <source>
        <dbReference type="ARBA" id="ARBA00037816"/>
    </source>
</evidence>
<sequence>MERRSGRLAKLQKQNVSIYRETGVRRVFKRAWKSKHTSNATQTKQKCTPWQKSSLHSDSDAHFTGAEDQMEPNCLVCSDLHEENSQHGPEISTSLETSSSPLVIQNQRQTLLAIGHGFHLHLEASKQQMQLKLRHQNVILLPHLQQELVSFQEQYPLGSVRSWIHGNDPIHREDFALKSSGACIVKHSESYRTGAFICLFTFCWEYVRSPDVILQRDDSPGNCWALHGSQGYVVVKLSKVICPAVVALDHISKTDSLTEEITSAPKNFAIYGMKEDFEEERTFLGEFVYDKDGSPNQMFKLEVANLEHFGYLQLRVLSNWGHPNYTCIYGFRVHGDPVLCTYW</sequence>
<reference evidence="9" key="1">
    <citation type="submission" date="2025-08" db="UniProtKB">
        <authorList>
            <consortium name="RefSeq"/>
        </authorList>
    </citation>
    <scope>IDENTIFICATION</scope>
</reference>
<dbReference type="AlphaFoldDB" id="A0A3Q0FHV8"/>
<dbReference type="GO" id="GO:0034993">
    <property type="term" value="C:meiotic nuclear membrane microtubule tethering complex"/>
    <property type="evidence" value="ECO:0007669"/>
    <property type="project" value="TreeGrafter"/>
</dbReference>
<dbReference type="Proteomes" id="UP000189705">
    <property type="component" value="Unplaced"/>
</dbReference>